<keyword evidence="1" id="KW-0732">Signal</keyword>
<accession>A0ABY5ZDJ7</accession>
<sequence length="227" mass="24762">MGAPLPGYSPAMKGPRLLLAALTGVVLLLAPARPASADPDSFSADLDVAVRVAERYWSGKIVGFRPISRIVPYRFDGELSCGFQPIPVRNAAYCPIGDFIAYDVNWSEQVYEQVGDAFVFYLLGHEYGHGIQQRLGIQYQFTIHQELQADCFAGAYIGESVKVGDFSIETGDLDELRDGLFSVGDPPDEPWFQEGAHGSAAQRTASFFDGYDRGLEACDLPATLRNG</sequence>
<protein>
    <submittedName>
        <fullName evidence="2">Neutral zinc metallopeptidase</fullName>
    </submittedName>
</protein>
<keyword evidence="3" id="KW-1185">Reference proteome</keyword>
<gene>
    <name evidence="2" type="ORF">Drose_09220</name>
</gene>
<feature type="chain" id="PRO_5045622270" evidence="1">
    <location>
        <begin position="38"/>
        <end position="227"/>
    </location>
</feature>
<dbReference type="Proteomes" id="UP001058271">
    <property type="component" value="Chromosome"/>
</dbReference>
<reference evidence="2" key="1">
    <citation type="submission" date="2021-04" db="EMBL/GenBank/DDBJ databases">
        <title>Biosynthetic gene clusters of Dactylosporangioum roseum.</title>
        <authorList>
            <person name="Hartkoorn R.C."/>
            <person name="Beaudoing E."/>
            <person name="Hot D."/>
            <person name="Moureu S."/>
        </authorList>
    </citation>
    <scope>NUCLEOTIDE SEQUENCE</scope>
    <source>
        <strain evidence="2">NRRL B-16295</strain>
    </source>
</reference>
<organism evidence="2 3">
    <name type="scientific">Dactylosporangium roseum</name>
    <dbReference type="NCBI Taxonomy" id="47989"/>
    <lineage>
        <taxon>Bacteria</taxon>
        <taxon>Bacillati</taxon>
        <taxon>Actinomycetota</taxon>
        <taxon>Actinomycetes</taxon>
        <taxon>Micromonosporales</taxon>
        <taxon>Micromonosporaceae</taxon>
        <taxon>Dactylosporangium</taxon>
    </lineage>
</organism>
<name>A0ABY5ZDJ7_9ACTN</name>
<dbReference type="Pfam" id="PF04228">
    <property type="entry name" value="Zn_peptidase"/>
    <property type="match status" value="1"/>
</dbReference>
<feature type="signal peptide" evidence="1">
    <location>
        <begin position="1"/>
        <end position="37"/>
    </location>
</feature>
<proteinExistence type="predicted"/>
<dbReference type="EMBL" id="CP073721">
    <property type="protein sequence ID" value="UWZ38399.1"/>
    <property type="molecule type" value="Genomic_DNA"/>
</dbReference>
<evidence type="ECO:0000256" key="1">
    <source>
        <dbReference type="SAM" id="SignalP"/>
    </source>
</evidence>
<evidence type="ECO:0000313" key="2">
    <source>
        <dbReference type="EMBL" id="UWZ38399.1"/>
    </source>
</evidence>
<evidence type="ECO:0000313" key="3">
    <source>
        <dbReference type="Proteomes" id="UP001058271"/>
    </source>
</evidence>
<dbReference type="InterPro" id="IPR007343">
    <property type="entry name" value="Uncharacterised_pept_Zn_put"/>
</dbReference>